<dbReference type="PANTHER" id="PTHR42878:SF7">
    <property type="entry name" value="SENSOR HISTIDINE KINASE GLRK"/>
    <property type="match status" value="1"/>
</dbReference>
<dbReference type="InterPro" id="IPR005467">
    <property type="entry name" value="His_kinase_dom"/>
</dbReference>
<dbReference type="GO" id="GO:0005524">
    <property type="term" value="F:ATP binding"/>
    <property type="evidence" value="ECO:0007669"/>
    <property type="project" value="UniProtKB-KW"/>
</dbReference>
<dbReference type="CDD" id="cd00082">
    <property type="entry name" value="HisKA"/>
    <property type="match status" value="1"/>
</dbReference>
<dbReference type="EMBL" id="AVPU01000005">
    <property type="protein sequence ID" value="KGM55415.1"/>
    <property type="molecule type" value="Genomic_DNA"/>
</dbReference>
<gene>
    <name evidence="9" type="ORF">N800_13885</name>
</gene>
<evidence type="ECO:0000256" key="5">
    <source>
        <dbReference type="ARBA" id="ARBA00022777"/>
    </source>
</evidence>
<comment type="caution">
    <text evidence="9">The sequence shown here is derived from an EMBL/GenBank/DDBJ whole genome shotgun (WGS) entry which is preliminary data.</text>
</comment>
<dbReference type="Gene3D" id="1.10.287.130">
    <property type="match status" value="1"/>
</dbReference>
<dbReference type="GO" id="GO:0000155">
    <property type="term" value="F:phosphorelay sensor kinase activity"/>
    <property type="evidence" value="ECO:0007669"/>
    <property type="project" value="InterPro"/>
</dbReference>
<dbReference type="OrthoDB" id="6020845at2"/>
<dbReference type="GO" id="GO:0000156">
    <property type="term" value="F:phosphorelay response regulator activity"/>
    <property type="evidence" value="ECO:0007669"/>
    <property type="project" value="TreeGrafter"/>
</dbReference>
<dbReference type="Proteomes" id="UP000029998">
    <property type="component" value="Unassembled WGS sequence"/>
</dbReference>
<dbReference type="SUPFAM" id="SSF47384">
    <property type="entry name" value="Homodimeric domain of signal transducing histidine kinase"/>
    <property type="match status" value="1"/>
</dbReference>
<keyword evidence="3" id="KW-0808">Transferase</keyword>
<keyword evidence="5" id="KW-0418">Kinase</keyword>
<keyword evidence="6" id="KW-0067">ATP-binding</keyword>
<dbReference type="GO" id="GO:0030295">
    <property type="term" value="F:protein kinase activator activity"/>
    <property type="evidence" value="ECO:0007669"/>
    <property type="project" value="TreeGrafter"/>
</dbReference>
<organism evidence="9 10">
    <name type="scientific">Lysobacter daejeonensis GH1-9</name>
    <dbReference type="NCBI Taxonomy" id="1385517"/>
    <lineage>
        <taxon>Bacteria</taxon>
        <taxon>Pseudomonadati</taxon>
        <taxon>Pseudomonadota</taxon>
        <taxon>Gammaproteobacteria</taxon>
        <taxon>Lysobacterales</taxon>
        <taxon>Lysobacteraceae</taxon>
        <taxon>Aerolutibacter</taxon>
    </lineage>
</organism>
<dbReference type="InterPro" id="IPR036097">
    <property type="entry name" value="HisK_dim/P_sf"/>
</dbReference>
<dbReference type="eggNOG" id="COG2205">
    <property type="taxonomic scope" value="Bacteria"/>
</dbReference>
<keyword evidence="7" id="KW-0902">Two-component regulatory system</keyword>
<evidence type="ECO:0000256" key="1">
    <source>
        <dbReference type="ARBA" id="ARBA00000085"/>
    </source>
</evidence>
<evidence type="ECO:0000313" key="10">
    <source>
        <dbReference type="Proteomes" id="UP000029998"/>
    </source>
</evidence>
<comment type="catalytic activity">
    <reaction evidence="1">
        <text>ATP + protein L-histidine = ADP + protein N-phospho-L-histidine.</text>
        <dbReference type="EC" id="2.7.13.3"/>
    </reaction>
</comment>
<proteinExistence type="predicted"/>
<dbReference type="InterPro" id="IPR003661">
    <property type="entry name" value="HisK_dim/P_dom"/>
</dbReference>
<accession>A0A0A0EYT2</accession>
<dbReference type="AlphaFoldDB" id="A0A0A0EYT2"/>
<keyword evidence="10" id="KW-1185">Reference proteome</keyword>
<dbReference type="EC" id="2.7.13.3" evidence="2"/>
<dbReference type="PANTHER" id="PTHR42878">
    <property type="entry name" value="TWO-COMPONENT HISTIDINE KINASE"/>
    <property type="match status" value="1"/>
</dbReference>
<evidence type="ECO:0000256" key="7">
    <source>
        <dbReference type="ARBA" id="ARBA00023012"/>
    </source>
</evidence>
<name>A0A0A0EYT2_9GAMM</name>
<dbReference type="PROSITE" id="PS50109">
    <property type="entry name" value="HIS_KIN"/>
    <property type="match status" value="1"/>
</dbReference>
<feature type="domain" description="Histidine kinase" evidence="8">
    <location>
        <begin position="16"/>
        <end position="222"/>
    </location>
</feature>
<dbReference type="GO" id="GO:0007234">
    <property type="term" value="P:osmosensory signaling via phosphorelay pathway"/>
    <property type="evidence" value="ECO:0007669"/>
    <property type="project" value="TreeGrafter"/>
</dbReference>
<evidence type="ECO:0000256" key="6">
    <source>
        <dbReference type="ARBA" id="ARBA00022840"/>
    </source>
</evidence>
<dbReference type="Pfam" id="PF00512">
    <property type="entry name" value="HisKA"/>
    <property type="match status" value="1"/>
</dbReference>
<evidence type="ECO:0000313" key="9">
    <source>
        <dbReference type="EMBL" id="KGM55415.1"/>
    </source>
</evidence>
<dbReference type="SMART" id="SM00388">
    <property type="entry name" value="HisKA"/>
    <property type="match status" value="1"/>
</dbReference>
<dbReference type="InterPro" id="IPR036890">
    <property type="entry name" value="HATPase_C_sf"/>
</dbReference>
<dbReference type="SUPFAM" id="SSF55874">
    <property type="entry name" value="ATPase domain of HSP90 chaperone/DNA topoisomerase II/histidine kinase"/>
    <property type="match status" value="1"/>
</dbReference>
<sequence>MSAPLTTSERSAWMDRLAHDLRGPLSPLTTAARLLRDPGLAEADRRELLDVVDRQCARLGSMIDEVSDWMRAEKGRLIVRQEPHELQMLLANVTFGLRPPPVVHVTPEAESAVVRSDSLRLGQLLRILLTQHLDPNRQPGDVYVTVPSPNRVRLSRLIPFSNAGDLDCEQLLLHPWPEPGDGGLGLSLPIARAIAEAHGGTLTCRTEGGDAIELAVELPTVPAGV</sequence>
<evidence type="ECO:0000256" key="4">
    <source>
        <dbReference type="ARBA" id="ARBA00022741"/>
    </source>
</evidence>
<reference evidence="9 10" key="1">
    <citation type="submission" date="2013-08" db="EMBL/GenBank/DDBJ databases">
        <title>Genome sequencing of Lysobacter.</title>
        <authorList>
            <person name="Zhang S."/>
            <person name="Wang G."/>
        </authorList>
    </citation>
    <scope>NUCLEOTIDE SEQUENCE [LARGE SCALE GENOMIC DNA]</scope>
    <source>
        <strain evidence="9 10">GH1-9</strain>
    </source>
</reference>
<dbReference type="InterPro" id="IPR050351">
    <property type="entry name" value="BphY/WalK/GraS-like"/>
</dbReference>
<evidence type="ECO:0000256" key="2">
    <source>
        <dbReference type="ARBA" id="ARBA00012438"/>
    </source>
</evidence>
<evidence type="ECO:0000259" key="8">
    <source>
        <dbReference type="PROSITE" id="PS50109"/>
    </source>
</evidence>
<dbReference type="STRING" id="1385517.N800_13885"/>
<dbReference type="Gene3D" id="3.30.565.10">
    <property type="entry name" value="Histidine kinase-like ATPase, C-terminal domain"/>
    <property type="match status" value="1"/>
</dbReference>
<evidence type="ECO:0000256" key="3">
    <source>
        <dbReference type="ARBA" id="ARBA00022679"/>
    </source>
</evidence>
<keyword evidence="4" id="KW-0547">Nucleotide-binding</keyword>
<protein>
    <recommendedName>
        <fullName evidence="2">histidine kinase</fullName>
        <ecNumber evidence="2">2.7.13.3</ecNumber>
    </recommendedName>
</protein>